<feature type="compositionally biased region" description="Low complexity" evidence="6">
    <location>
        <begin position="110"/>
        <end position="121"/>
    </location>
</feature>
<proteinExistence type="predicted"/>
<dbReference type="SUPFAM" id="SSF48097">
    <property type="entry name" value="Regulator of G-protein signaling, RGS"/>
    <property type="match status" value="1"/>
</dbReference>
<reference evidence="7" key="1">
    <citation type="journal article" date="2014" name="Nat. Commun.">
        <title>The rainbow trout genome provides novel insights into evolution after whole-genome duplication in vertebrates.</title>
        <authorList>
            <person name="Berthelot C."/>
            <person name="Brunet F."/>
            <person name="Chalopin D."/>
            <person name="Juanchich A."/>
            <person name="Bernard M."/>
            <person name="Noel B."/>
            <person name="Bento P."/>
            <person name="Da Silva C."/>
            <person name="Labadie K."/>
            <person name="Alberti A."/>
            <person name="Aury J.M."/>
            <person name="Louis A."/>
            <person name="Dehais P."/>
            <person name="Bardou P."/>
            <person name="Montfort J."/>
            <person name="Klopp C."/>
            <person name="Cabau C."/>
            <person name="Gaspin C."/>
            <person name="Thorgaard G.H."/>
            <person name="Boussaha M."/>
            <person name="Quillet E."/>
            <person name="Guyomard R."/>
            <person name="Galiana D."/>
            <person name="Bobe J."/>
            <person name="Volff J.N."/>
            <person name="Genet C."/>
            <person name="Wincker P."/>
            <person name="Jaillon O."/>
            <person name="Roest Crollius H."/>
            <person name="Guiguen Y."/>
        </authorList>
    </citation>
    <scope>NUCLEOTIDE SEQUENCE [LARGE SCALE GENOMIC DNA]</scope>
</reference>
<sequence length="219" mass="24886">MDMGGLQNIVANSAYVSARGSVDGMAASTMRDKKFRAKLNLPHIKKSEHMKTTVNSGFDSMCVKQPIGKRLFQQYLERDATHKNACNLWKDIEISTSPRRSTGCRRPRRSSTSSTNSSPRSFAASWRRRLLKKHKGYEGAIVEKRILAKVHSRFIVSLVYAFQTKTNLCLVMPIMNGGDLRYCYTHTKTHAGLIHTQTCTHTHTRMHAKKTTHTHTHTR</sequence>
<dbReference type="PANTHER" id="PTHR24355">
    <property type="entry name" value="G PROTEIN-COUPLED RECEPTOR KINASE/RIBOSOMAL PROTEIN S6 KINASE"/>
    <property type="match status" value="1"/>
</dbReference>
<keyword evidence="5" id="KW-0067">ATP-binding</keyword>
<dbReference type="GO" id="GO:0009966">
    <property type="term" value="P:regulation of signal transduction"/>
    <property type="evidence" value="ECO:0007669"/>
    <property type="project" value="TreeGrafter"/>
</dbReference>
<dbReference type="GO" id="GO:0005737">
    <property type="term" value="C:cytoplasm"/>
    <property type="evidence" value="ECO:0007669"/>
    <property type="project" value="TreeGrafter"/>
</dbReference>
<protein>
    <recommendedName>
        <fullName evidence="9">RGS domain-containing protein</fullName>
    </recommendedName>
</protein>
<dbReference type="InterPro" id="IPR036305">
    <property type="entry name" value="RGS_sf"/>
</dbReference>
<evidence type="ECO:0000256" key="2">
    <source>
        <dbReference type="ARBA" id="ARBA00022679"/>
    </source>
</evidence>
<evidence type="ECO:0000256" key="6">
    <source>
        <dbReference type="SAM" id="MobiDB-lite"/>
    </source>
</evidence>
<name>A0A060Z7Y3_ONCMY</name>
<dbReference type="EMBL" id="FR954331">
    <property type="protein sequence ID" value="CDR00183.1"/>
    <property type="molecule type" value="Genomic_DNA"/>
</dbReference>
<feature type="region of interest" description="Disordered" evidence="6">
    <location>
        <begin position="98"/>
        <end position="123"/>
    </location>
</feature>
<dbReference type="Gene3D" id="1.10.510.10">
    <property type="entry name" value="Transferase(Phosphotransferase) domain 1"/>
    <property type="match status" value="1"/>
</dbReference>
<evidence type="ECO:0000256" key="5">
    <source>
        <dbReference type="ARBA" id="ARBA00022840"/>
    </source>
</evidence>
<dbReference type="PaxDb" id="8022-A0A060Z7Y3"/>
<dbReference type="Proteomes" id="UP000193380">
    <property type="component" value="Unassembled WGS sequence"/>
</dbReference>
<organism evidence="7 8">
    <name type="scientific">Oncorhynchus mykiss</name>
    <name type="common">Rainbow trout</name>
    <name type="synonym">Salmo gairdneri</name>
    <dbReference type="NCBI Taxonomy" id="8022"/>
    <lineage>
        <taxon>Eukaryota</taxon>
        <taxon>Metazoa</taxon>
        <taxon>Chordata</taxon>
        <taxon>Craniata</taxon>
        <taxon>Vertebrata</taxon>
        <taxon>Euteleostomi</taxon>
        <taxon>Actinopterygii</taxon>
        <taxon>Neopterygii</taxon>
        <taxon>Teleostei</taxon>
        <taxon>Protacanthopterygii</taxon>
        <taxon>Salmoniformes</taxon>
        <taxon>Salmonidae</taxon>
        <taxon>Salmoninae</taxon>
        <taxon>Oncorhynchus</taxon>
    </lineage>
</organism>
<dbReference type="InterPro" id="IPR011009">
    <property type="entry name" value="Kinase-like_dom_sf"/>
</dbReference>
<keyword evidence="1" id="KW-0723">Serine/threonine-protein kinase</keyword>
<gene>
    <name evidence="7" type="ORF">GSONMT00063599001</name>
</gene>
<dbReference type="STRING" id="8022.A0A060Z7Y3"/>
<keyword evidence="2" id="KW-0808">Transferase</keyword>
<dbReference type="GO" id="GO:0005524">
    <property type="term" value="F:ATP binding"/>
    <property type="evidence" value="ECO:0007669"/>
    <property type="project" value="UniProtKB-KW"/>
</dbReference>
<evidence type="ECO:0000313" key="7">
    <source>
        <dbReference type="EMBL" id="CDR00183.1"/>
    </source>
</evidence>
<evidence type="ECO:0000256" key="3">
    <source>
        <dbReference type="ARBA" id="ARBA00022741"/>
    </source>
</evidence>
<dbReference type="Gene3D" id="3.30.200.20">
    <property type="entry name" value="Phosphorylase Kinase, domain 1"/>
    <property type="match status" value="2"/>
</dbReference>
<accession>A0A060Z7Y3</accession>
<reference evidence="7" key="2">
    <citation type="submission" date="2014-03" db="EMBL/GenBank/DDBJ databases">
        <authorList>
            <person name="Genoscope - CEA"/>
        </authorList>
    </citation>
    <scope>NUCLEOTIDE SEQUENCE</scope>
</reference>
<evidence type="ECO:0000313" key="8">
    <source>
        <dbReference type="Proteomes" id="UP000193380"/>
    </source>
</evidence>
<dbReference type="AlphaFoldDB" id="A0A060Z7Y3"/>
<evidence type="ECO:0000256" key="1">
    <source>
        <dbReference type="ARBA" id="ARBA00022527"/>
    </source>
</evidence>
<keyword evidence="3" id="KW-0547">Nucleotide-binding</keyword>
<evidence type="ECO:0008006" key="9">
    <source>
        <dbReference type="Google" id="ProtNLM"/>
    </source>
</evidence>
<dbReference type="SUPFAM" id="SSF56112">
    <property type="entry name" value="Protein kinase-like (PK-like)"/>
    <property type="match status" value="1"/>
</dbReference>
<dbReference type="PANTHER" id="PTHR24355:SF28">
    <property type="entry name" value="G PROTEIN-COUPLED RECEPTOR KINASE 2"/>
    <property type="match status" value="1"/>
</dbReference>
<evidence type="ECO:0000256" key="4">
    <source>
        <dbReference type="ARBA" id="ARBA00022777"/>
    </source>
</evidence>
<keyword evidence="4" id="KW-0418">Kinase</keyword>
<dbReference type="GO" id="GO:0004674">
    <property type="term" value="F:protein serine/threonine kinase activity"/>
    <property type="evidence" value="ECO:0007669"/>
    <property type="project" value="UniProtKB-KW"/>
</dbReference>